<sequence length="93" mass="10465">MATLPYLAKANQKDGKGIEFCPKLERTKITKVICFTAQQRFFMTRVRSPSSSTCNLHQRQKVHSACSSDSRQVRVLSFQSHSQSPATPLLPIL</sequence>
<name>A0A059BUV8_EUCGR</name>
<organism evidence="1">
    <name type="scientific">Eucalyptus grandis</name>
    <name type="common">Flooded gum</name>
    <dbReference type="NCBI Taxonomy" id="71139"/>
    <lineage>
        <taxon>Eukaryota</taxon>
        <taxon>Viridiplantae</taxon>
        <taxon>Streptophyta</taxon>
        <taxon>Embryophyta</taxon>
        <taxon>Tracheophyta</taxon>
        <taxon>Spermatophyta</taxon>
        <taxon>Magnoliopsida</taxon>
        <taxon>eudicotyledons</taxon>
        <taxon>Gunneridae</taxon>
        <taxon>Pentapetalae</taxon>
        <taxon>rosids</taxon>
        <taxon>malvids</taxon>
        <taxon>Myrtales</taxon>
        <taxon>Myrtaceae</taxon>
        <taxon>Myrtoideae</taxon>
        <taxon>Eucalypteae</taxon>
        <taxon>Eucalyptus</taxon>
    </lineage>
</organism>
<dbReference type="Gramene" id="KCW69897">
    <property type="protein sequence ID" value="KCW69897"/>
    <property type="gene ID" value="EUGRSUZ_F03228"/>
</dbReference>
<protein>
    <submittedName>
        <fullName evidence="1">Uncharacterized protein</fullName>
    </submittedName>
</protein>
<reference evidence="1" key="1">
    <citation type="submission" date="2013-07" db="EMBL/GenBank/DDBJ databases">
        <title>The genome of Eucalyptus grandis.</title>
        <authorList>
            <person name="Schmutz J."/>
            <person name="Hayes R."/>
            <person name="Myburg A."/>
            <person name="Tuskan G."/>
            <person name="Grattapaglia D."/>
            <person name="Rokhsar D.S."/>
        </authorList>
    </citation>
    <scope>NUCLEOTIDE SEQUENCE</scope>
    <source>
        <tissue evidence="1">Leaf extractions</tissue>
    </source>
</reference>
<dbReference type="EMBL" id="KK198758">
    <property type="protein sequence ID" value="KCW69897.1"/>
    <property type="molecule type" value="Genomic_DNA"/>
</dbReference>
<evidence type="ECO:0000313" key="1">
    <source>
        <dbReference type="EMBL" id="KCW69897.1"/>
    </source>
</evidence>
<accession>A0A059BUV8</accession>
<dbReference type="AlphaFoldDB" id="A0A059BUV8"/>
<proteinExistence type="predicted"/>
<gene>
    <name evidence="1" type="ORF">EUGRSUZ_F03228</name>
</gene>
<dbReference type="InParanoid" id="A0A059BUV8"/>